<name>A0A364VDT4_9CORY</name>
<comment type="caution">
    <text evidence="1">The sequence shown here is derived from an EMBL/GenBank/DDBJ whole genome shotgun (WGS) entry which is preliminary data.</text>
</comment>
<dbReference type="EMBL" id="PHQP01000006">
    <property type="protein sequence ID" value="RAV34781.1"/>
    <property type="molecule type" value="Genomic_DNA"/>
</dbReference>
<evidence type="ECO:0000313" key="2">
    <source>
        <dbReference type="Proteomes" id="UP000251047"/>
    </source>
</evidence>
<protein>
    <submittedName>
        <fullName evidence="1">Transcriptional regulator</fullName>
    </submittedName>
</protein>
<proteinExistence type="predicted"/>
<sequence length="62" mass="6718">MHQITSNVSLAARTQLSRNTVARALRTREPTPMVLQALHDLGARPDRLLVAVDQTAPTNTAA</sequence>
<accession>A0A364VDT4</accession>
<reference evidence="1 2" key="1">
    <citation type="journal article" date="2018" name="Syst. Appl. Microbiol.">
        <title>Corynebacterium heidelbergense sp. nov., isolated from the preen glands of Egyptian geese (Alopochen aegyptiacus).</title>
        <authorList>
            <person name="Braun M.S."/>
            <person name="Wang E."/>
            <person name="Zimmermann S."/>
            <person name="Wink M."/>
        </authorList>
    </citation>
    <scope>NUCLEOTIDE SEQUENCE [LARGE SCALE GENOMIC DNA]</scope>
    <source>
        <strain evidence="1 2">DSM 104638</strain>
    </source>
</reference>
<dbReference type="Proteomes" id="UP000251047">
    <property type="component" value="Unassembled WGS sequence"/>
</dbReference>
<evidence type="ECO:0000313" key="1">
    <source>
        <dbReference type="EMBL" id="RAV34781.1"/>
    </source>
</evidence>
<gene>
    <name evidence="1" type="ORF">CWC39_01490</name>
</gene>
<organism evidence="1 2">
    <name type="scientific">Corynebacterium heidelbergense</name>
    <dbReference type="NCBI Taxonomy" id="2055947"/>
    <lineage>
        <taxon>Bacteria</taxon>
        <taxon>Bacillati</taxon>
        <taxon>Actinomycetota</taxon>
        <taxon>Actinomycetes</taxon>
        <taxon>Mycobacteriales</taxon>
        <taxon>Corynebacteriaceae</taxon>
        <taxon>Corynebacterium</taxon>
    </lineage>
</organism>
<dbReference type="AlphaFoldDB" id="A0A364VDT4"/>